<feature type="transmembrane region" description="Helical" evidence="5">
    <location>
        <begin position="12"/>
        <end position="31"/>
    </location>
</feature>
<feature type="transmembrane region" description="Helical" evidence="5">
    <location>
        <begin position="121"/>
        <end position="140"/>
    </location>
</feature>
<comment type="subcellular location">
    <subcellularLocation>
        <location evidence="1">Membrane</location>
        <topology evidence="1">Multi-pass membrane protein</topology>
    </subcellularLocation>
</comment>
<organism evidence="7 8">
    <name type="scientific">Brachionus plicatilis</name>
    <name type="common">Marine rotifer</name>
    <name type="synonym">Brachionus muelleri</name>
    <dbReference type="NCBI Taxonomy" id="10195"/>
    <lineage>
        <taxon>Eukaryota</taxon>
        <taxon>Metazoa</taxon>
        <taxon>Spiralia</taxon>
        <taxon>Gnathifera</taxon>
        <taxon>Rotifera</taxon>
        <taxon>Eurotatoria</taxon>
        <taxon>Monogononta</taxon>
        <taxon>Pseudotrocha</taxon>
        <taxon>Ploima</taxon>
        <taxon>Brachionidae</taxon>
        <taxon>Brachionus</taxon>
    </lineage>
</organism>
<sequence>MESTKIPRLFPSVRLLMSLLIFLGYCFQYMLKINMSIAIVCMVNNTALGILSYQNSTELSDAPVLVPDECSSTISHHKPIDGPFTWPKNIQGVILSSYFYGYILTQLPGGFISYKLGGKNVLTVTMLIASIFTLLIPLFAKLGAVPLMICRFIVGLAHGAFWPSISSLWIFWAPSPERSRLVGSASAGSWVGNIVALPLGGYLCANGFAGGWGSIFYIFGIICFLWCVAFFFLTSDRPEHHKFISDEEKEYIVNETKSSQNNTNMKTPWKSILFSKACLAIYVAHVCSNWGIYLFLTQLPTFLKDVLKFDIKSNGLVSALPYIASSILNLSSSIISDKLITSGKLSRTNTRRLFGFIGLFVPLLSVIGLSFVTCKQPILGIALLVIGISFTCFKFFKS</sequence>
<evidence type="ECO:0000256" key="1">
    <source>
        <dbReference type="ARBA" id="ARBA00004141"/>
    </source>
</evidence>
<dbReference type="Pfam" id="PF07690">
    <property type="entry name" value="MFS_1"/>
    <property type="match status" value="1"/>
</dbReference>
<feature type="transmembrane region" description="Helical" evidence="5">
    <location>
        <begin position="215"/>
        <end position="233"/>
    </location>
</feature>
<feature type="transmembrane region" description="Helical" evidence="5">
    <location>
        <begin position="152"/>
        <end position="173"/>
    </location>
</feature>
<evidence type="ECO:0000256" key="4">
    <source>
        <dbReference type="ARBA" id="ARBA00023136"/>
    </source>
</evidence>
<dbReference type="InterPro" id="IPR050382">
    <property type="entry name" value="MFS_Na/Anion_cotransporter"/>
</dbReference>
<feature type="transmembrane region" description="Helical" evidence="5">
    <location>
        <begin position="273"/>
        <end position="296"/>
    </location>
</feature>
<keyword evidence="3 5" id="KW-1133">Transmembrane helix</keyword>
<dbReference type="STRING" id="10195.A0A3M7PY64"/>
<evidence type="ECO:0000256" key="2">
    <source>
        <dbReference type="ARBA" id="ARBA00022692"/>
    </source>
</evidence>
<feature type="transmembrane region" description="Helical" evidence="5">
    <location>
        <begin position="353"/>
        <end position="372"/>
    </location>
</feature>
<dbReference type="Gene3D" id="1.20.1250.20">
    <property type="entry name" value="MFS general substrate transporter like domains"/>
    <property type="match status" value="2"/>
</dbReference>
<proteinExistence type="predicted"/>
<dbReference type="InterPro" id="IPR036259">
    <property type="entry name" value="MFS_trans_sf"/>
</dbReference>
<dbReference type="InterPro" id="IPR020846">
    <property type="entry name" value="MFS_dom"/>
</dbReference>
<evidence type="ECO:0000256" key="5">
    <source>
        <dbReference type="SAM" id="Phobius"/>
    </source>
</evidence>
<name>A0A3M7PY64_BRAPC</name>
<accession>A0A3M7PY64</accession>
<dbReference type="OrthoDB" id="2985014at2759"/>
<dbReference type="GO" id="GO:0022857">
    <property type="term" value="F:transmembrane transporter activity"/>
    <property type="evidence" value="ECO:0007669"/>
    <property type="project" value="InterPro"/>
</dbReference>
<evidence type="ECO:0000256" key="3">
    <source>
        <dbReference type="ARBA" id="ARBA00022989"/>
    </source>
</evidence>
<dbReference type="PANTHER" id="PTHR11662">
    <property type="entry name" value="SOLUTE CARRIER FAMILY 17"/>
    <property type="match status" value="1"/>
</dbReference>
<evidence type="ECO:0000313" key="7">
    <source>
        <dbReference type="EMBL" id="RNA04067.1"/>
    </source>
</evidence>
<dbReference type="Proteomes" id="UP000276133">
    <property type="component" value="Unassembled WGS sequence"/>
</dbReference>
<feature type="domain" description="Major facilitator superfamily (MFS) profile" evidence="6">
    <location>
        <begin position="33"/>
        <end position="398"/>
    </location>
</feature>
<dbReference type="GO" id="GO:0006820">
    <property type="term" value="P:monoatomic anion transport"/>
    <property type="evidence" value="ECO:0007669"/>
    <property type="project" value="TreeGrafter"/>
</dbReference>
<keyword evidence="8" id="KW-1185">Reference proteome</keyword>
<evidence type="ECO:0000259" key="6">
    <source>
        <dbReference type="PROSITE" id="PS50850"/>
    </source>
</evidence>
<dbReference type="FunFam" id="1.20.1250.20:FF:000532">
    <property type="entry name" value="SLC (SoLute Carrier) homolog"/>
    <property type="match status" value="1"/>
</dbReference>
<evidence type="ECO:0000313" key="8">
    <source>
        <dbReference type="Proteomes" id="UP000276133"/>
    </source>
</evidence>
<dbReference type="InterPro" id="IPR011701">
    <property type="entry name" value="MFS"/>
</dbReference>
<protein>
    <submittedName>
        <fullName evidence="7">Inorganic phosphate cotransporter isoform X3</fullName>
    </submittedName>
</protein>
<comment type="caution">
    <text evidence="7">The sequence shown here is derived from an EMBL/GenBank/DDBJ whole genome shotgun (WGS) entry which is preliminary data.</text>
</comment>
<reference evidence="7 8" key="1">
    <citation type="journal article" date="2018" name="Sci. Rep.">
        <title>Genomic signatures of local adaptation to the degree of environmental predictability in rotifers.</title>
        <authorList>
            <person name="Franch-Gras L."/>
            <person name="Hahn C."/>
            <person name="Garcia-Roger E.M."/>
            <person name="Carmona M.J."/>
            <person name="Serra M."/>
            <person name="Gomez A."/>
        </authorList>
    </citation>
    <scope>NUCLEOTIDE SEQUENCE [LARGE SCALE GENOMIC DNA]</scope>
    <source>
        <strain evidence="7">HYR1</strain>
    </source>
</reference>
<gene>
    <name evidence="7" type="ORF">BpHYR1_054213</name>
</gene>
<keyword evidence="2 5" id="KW-0812">Transmembrane</keyword>
<keyword evidence="4 5" id="KW-0472">Membrane</keyword>
<dbReference type="PROSITE" id="PS50850">
    <property type="entry name" value="MFS"/>
    <property type="match status" value="1"/>
</dbReference>
<dbReference type="PANTHER" id="PTHR11662:SF399">
    <property type="entry name" value="FI19708P1-RELATED"/>
    <property type="match status" value="1"/>
</dbReference>
<dbReference type="GO" id="GO:0016020">
    <property type="term" value="C:membrane"/>
    <property type="evidence" value="ECO:0007669"/>
    <property type="project" value="UniProtKB-SubCell"/>
</dbReference>
<dbReference type="AlphaFoldDB" id="A0A3M7PY64"/>
<feature type="transmembrane region" description="Helical" evidence="5">
    <location>
        <begin position="316"/>
        <end position="332"/>
    </location>
</feature>
<dbReference type="EMBL" id="REGN01008244">
    <property type="protein sequence ID" value="RNA04067.1"/>
    <property type="molecule type" value="Genomic_DNA"/>
</dbReference>
<feature type="transmembrane region" description="Helical" evidence="5">
    <location>
        <begin position="378"/>
        <end position="396"/>
    </location>
</feature>
<dbReference type="SUPFAM" id="SSF103473">
    <property type="entry name" value="MFS general substrate transporter"/>
    <property type="match status" value="1"/>
</dbReference>